<dbReference type="InterPro" id="IPR027843">
    <property type="entry name" value="DUF4440"/>
</dbReference>
<evidence type="ECO:0000313" key="2">
    <source>
        <dbReference type="EMBL" id="GLR18342.1"/>
    </source>
</evidence>
<evidence type="ECO:0000313" key="3">
    <source>
        <dbReference type="Proteomes" id="UP001156666"/>
    </source>
</evidence>
<organism evidence="2 3">
    <name type="scientific">Portibacter lacus</name>
    <dbReference type="NCBI Taxonomy" id="1099794"/>
    <lineage>
        <taxon>Bacteria</taxon>
        <taxon>Pseudomonadati</taxon>
        <taxon>Bacteroidota</taxon>
        <taxon>Saprospiria</taxon>
        <taxon>Saprospirales</taxon>
        <taxon>Haliscomenobacteraceae</taxon>
        <taxon>Portibacter</taxon>
    </lineage>
</organism>
<dbReference type="RefSeq" id="WP_235293706.1">
    <property type="nucleotide sequence ID" value="NZ_BSOH01000020.1"/>
</dbReference>
<proteinExistence type="predicted"/>
<dbReference type="AlphaFoldDB" id="A0AA37WFA9"/>
<protein>
    <recommendedName>
        <fullName evidence="1">DUF4440 domain-containing protein</fullName>
    </recommendedName>
</protein>
<keyword evidence="3" id="KW-1185">Reference proteome</keyword>
<evidence type="ECO:0000259" key="1">
    <source>
        <dbReference type="Pfam" id="PF14534"/>
    </source>
</evidence>
<dbReference type="EMBL" id="BSOH01000020">
    <property type="protein sequence ID" value="GLR18342.1"/>
    <property type="molecule type" value="Genomic_DNA"/>
</dbReference>
<dbReference type="Pfam" id="PF14534">
    <property type="entry name" value="DUF4440"/>
    <property type="match status" value="1"/>
</dbReference>
<dbReference type="Proteomes" id="UP001156666">
    <property type="component" value="Unassembled WGS sequence"/>
</dbReference>
<accession>A0AA37WFA9</accession>
<name>A0AA37WFA9_9BACT</name>
<dbReference type="InterPro" id="IPR032710">
    <property type="entry name" value="NTF2-like_dom_sf"/>
</dbReference>
<sequence>MKFTIILLIGAMPFLSFSQSQEDQDAIRQVMALQQDAWNVGDLETFMAGYWKSEELRFTSSGRTSMGWQKTLDGYKKGYPTIEKMGKLKFEIFDIYPVEEKSAALTGSFYLTRSDEDLSGFFTLIFRKIDGEWKIISDMTCSN</sequence>
<comment type="caution">
    <text evidence="2">The sequence shown here is derived from an EMBL/GenBank/DDBJ whole genome shotgun (WGS) entry which is preliminary data.</text>
</comment>
<reference evidence="2" key="1">
    <citation type="journal article" date="2014" name="Int. J. Syst. Evol. Microbiol.">
        <title>Complete genome sequence of Corynebacterium casei LMG S-19264T (=DSM 44701T), isolated from a smear-ripened cheese.</title>
        <authorList>
            <consortium name="US DOE Joint Genome Institute (JGI-PGF)"/>
            <person name="Walter F."/>
            <person name="Albersmeier A."/>
            <person name="Kalinowski J."/>
            <person name="Ruckert C."/>
        </authorList>
    </citation>
    <scope>NUCLEOTIDE SEQUENCE</scope>
    <source>
        <strain evidence="2">NBRC 108769</strain>
    </source>
</reference>
<dbReference type="SUPFAM" id="SSF54427">
    <property type="entry name" value="NTF2-like"/>
    <property type="match status" value="1"/>
</dbReference>
<feature type="domain" description="DUF4440" evidence="1">
    <location>
        <begin position="27"/>
        <end position="135"/>
    </location>
</feature>
<gene>
    <name evidence="2" type="ORF">GCM10007940_29580</name>
</gene>
<reference evidence="2" key="2">
    <citation type="submission" date="2023-01" db="EMBL/GenBank/DDBJ databases">
        <title>Draft genome sequence of Portibacter lacus strain NBRC 108769.</title>
        <authorList>
            <person name="Sun Q."/>
            <person name="Mori K."/>
        </authorList>
    </citation>
    <scope>NUCLEOTIDE SEQUENCE</scope>
    <source>
        <strain evidence="2">NBRC 108769</strain>
    </source>
</reference>
<dbReference type="Gene3D" id="3.10.450.50">
    <property type="match status" value="1"/>
</dbReference>